<keyword evidence="3" id="KW-0539">Nucleus</keyword>
<feature type="coiled-coil region" evidence="4">
    <location>
        <begin position="313"/>
        <end position="379"/>
    </location>
</feature>
<feature type="region of interest" description="Disordered" evidence="5">
    <location>
        <begin position="1645"/>
        <end position="1667"/>
    </location>
</feature>
<evidence type="ECO:0000313" key="10">
    <source>
        <dbReference type="Proteomes" id="UP000383932"/>
    </source>
</evidence>
<feature type="compositionally biased region" description="Low complexity" evidence="5">
    <location>
        <begin position="1845"/>
        <end position="1883"/>
    </location>
</feature>
<feature type="compositionally biased region" description="Polar residues" evidence="5">
    <location>
        <begin position="1168"/>
        <end position="1181"/>
    </location>
</feature>
<sequence>MHARTRRATRKKSAITNPEDDETVSNASYSTSPAPPQVAILPDDLLAAQDDLRALLKIDIDLARPTSELLFAAFRALLGVQEETRAELVRKDVELEQAIQDHESRVNELEAKLEESERETEEERKKNGELIATNGALNARLESMSAATSNNDVLSRRVEEVEREKRELLVALDRLREDSVMTETELETVRTRLKETRTELAAVQTEVAESKSAETTAKFKLETTTQELTILRQDHARLTDSLSQKSEQLAALRRDTASQITILQSEVSAAQSTTNSLNATLTSLRSAHETLQNEHTSTLEKLAQVQGDAGAERAQAKAQAEARERLITLLEERNEEAVKRVREVEGEYEAVLERAERREHKLEAERDKALGRVEELEGVVRGFVAGEFAPGADISMSVGNTSIGAGVPGTPRHGTPSGIPITPRNLSTPNPFATPSLLSPTAQLASRTQKGGKSYTEVYSDYVRMSEELSKQKLETRRLEECLAGILRDIEERAPLLTEQRIEYERLQQTAADLTQQLADAMKTQEGVRALQGERDACKREIEVLQTQLADLSRQVVVLTREVAIRDDPSLADEEFVAPNDMDEDASATDQLITSELVLFRTLPELQAQNARLLRMTRELGARLEKEVANSSSGENLDAALREAGEVVERLEREVESLNLRTESLKRERDAWKRVARGNGPADSTTASAAGEERVSAESVPSRVDEELLKQLEERTKEAAQLRDELSTAQREGARLGAQLAKAAAQVTFLEEQRRLSAQTADMQSRELGEMQRRVSEMQGLNTQLEIAARQAGDIAEEARATAEKLRNDAALLRAENDLWKKVEARLMEENKNLSRERAHLSELMRNLQTIQHEHERSGASEKRRLETDIKRLETDLESVRARLDKEGDRNRATMLQKDSELRELQSKLDRVNEDLSKSREVASVAENSRSHLQERVDGLVKEVQSLREKLAVYEGRAPGAPIPDGLNREQQLEIELGDVRAALKIAELDLASAREHVEQFKAISEASEQALREHMETWDTYKEEHEASIARKDVRMISHTTCDQTLTFLQADINNLEERLRGILDDFTKTSAERNQLQRDLEAQRASFESEKRELEGAIADLSKVDNTAQAAHESAQEDLRAQAALVQQANEKYERELLAHAEALKQINQLKSTIADLQKEIRQATSSSETATAKLQASEASWARQKETMEKEVTELANRANALQQQNALLHSQLEDVNTQAAKIRQTATAVAESLTADSNESDADTKMQQLREVIAFVRKEKEIVDLQFHLAQVDNTRVKSENERLISQLDETRATLLKERAQAAEASVSSSQHAELVDKINQLNILRESNATLRAELEVNRKKAERFQSQLLRLKTEHEPIKLELVTAKAELEERQRQNEQFQNDIEQLKERFASHDRVDPEQLNQAITAKEAAEAAVTAKNEEHLAEVEKLRNAAKAWKDRYESFSARTREELTKRNSQIAQLETEKNQVAETARTTTSELEQLKTELSKTSTEGASSDPHIKALEEAKATLQASVNELTAKVASLEASAAATVPVPIESTAEQQTQVVALQAELENLRNEKQALEAVKATDSATSTGADQEALKKEKEKLETEMRELRTKLQTSETRASKVFNDAKAFRRDKIEAEKKVQQLTAELAAAKADINTEQEKSSSEELATQREAEKAAAIEKAVAEATEKLRAELATTTDTKEETTSKDIDALNASHEQEIKKLTEEYEAKLAEAKAGAGTGASSDALKAAREDGVSAGKKELANKLTLLERKLQSKDASIAGLSTRNAELEQLLKTSNLATPALTAIPAATTEAKTTLKRTGSVSNGTAAPAASTNAASSPTQASKPVPAEGASASVGASVGVGRGAAPARGAARGTAPTRGSARGAAPRGRGRAGMTGGSVLDGVNAVLGAAANATGGGTSIAGAAKRPRESEGAITEGGSDLAKRLRSADAANTAAKPGEAAANTSTAAPTRILPPRNRQPPPAAQ</sequence>
<dbReference type="GO" id="GO:0006406">
    <property type="term" value="P:mRNA export from nucleus"/>
    <property type="evidence" value="ECO:0007669"/>
    <property type="project" value="TreeGrafter"/>
</dbReference>
<dbReference type="GO" id="GO:0005643">
    <property type="term" value="C:nuclear pore"/>
    <property type="evidence" value="ECO:0007669"/>
    <property type="project" value="TreeGrafter"/>
</dbReference>
<dbReference type="EMBL" id="SSOP01000001">
    <property type="protein sequence ID" value="KAB5596371.1"/>
    <property type="molecule type" value="Genomic_DNA"/>
</dbReference>
<evidence type="ECO:0000256" key="4">
    <source>
        <dbReference type="SAM" id="Coils"/>
    </source>
</evidence>
<evidence type="ECO:0000256" key="3">
    <source>
        <dbReference type="ARBA" id="ARBA00023242"/>
    </source>
</evidence>
<feature type="coiled-coil region" evidence="4">
    <location>
        <begin position="705"/>
        <end position="739"/>
    </location>
</feature>
<dbReference type="Pfam" id="PF25481">
    <property type="entry name" value="Nucleoprot-TPR"/>
    <property type="match status" value="1"/>
</dbReference>
<feature type="compositionally biased region" description="Basic and acidic residues" evidence="5">
    <location>
        <begin position="1692"/>
        <end position="1707"/>
    </location>
</feature>
<keyword evidence="2 4" id="KW-0175">Coiled coil</keyword>
<reference evidence="9 10" key="1">
    <citation type="journal article" date="2019" name="Fungal Biol. Biotechnol.">
        <title>Draft genome sequence of fastidious pathogen Ceratobasidium theobromae, which causes vascular-streak dieback in Theobroma cacao.</title>
        <authorList>
            <person name="Ali S.S."/>
            <person name="Asman A."/>
            <person name="Shao J."/>
            <person name="Firmansyah A.P."/>
            <person name="Susilo A.W."/>
            <person name="Rosmana A."/>
            <person name="McMahon P."/>
            <person name="Junaid M."/>
            <person name="Guest D."/>
            <person name="Kheng T.Y."/>
            <person name="Meinhardt L.W."/>
            <person name="Bailey B.A."/>
        </authorList>
    </citation>
    <scope>NUCLEOTIDE SEQUENCE [LARGE SCALE GENOMIC DNA]</scope>
    <source>
        <strain evidence="9 10">CT2</strain>
    </source>
</reference>
<proteinExistence type="predicted"/>
<feature type="region of interest" description="Disordered" evidence="5">
    <location>
        <begin position="1686"/>
        <end position="1707"/>
    </location>
</feature>
<accession>A0A5N5QXN8</accession>
<feature type="coiled-coil region" evidence="4">
    <location>
        <begin position="1278"/>
        <end position="1305"/>
    </location>
</feature>
<feature type="region of interest" description="Disordered" evidence="5">
    <location>
        <begin position="1805"/>
        <end position="1895"/>
    </location>
</feature>
<feature type="region of interest" description="Disordered" evidence="5">
    <location>
        <begin position="1168"/>
        <end position="1193"/>
    </location>
</feature>
<dbReference type="Proteomes" id="UP000383932">
    <property type="component" value="Unassembled WGS sequence"/>
</dbReference>
<dbReference type="PANTHER" id="PTHR18898:SF2">
    <property type="entry name" value="NUCLEOPROTEIN TPR"/>
    <property type="match status" value="1"/>
</dbReference>
<dbReference type="GO" id="GO:0006606">
    <property type="term" value="P:protein import into nucleus"/>
    <property type="evidence" value="ECO:0007669"/>
    <property type="project" value="InterPro"/>
</dbReference>
<feature type="region of interest" description="Disordered" evidence="5">
    <location>
        <begin position="1908"/>
        <end position="1981"/>
    </location>
</feature>
<feature type="domain" description="Nucleoprotein TPR/MPL1" evidence="7">
    <location>
        <begin position="212"/>
        <end position="287"/>
    </location>
</feature>
<feature type="compositionally biased region" description="Low complexity" evidence="5">
    <location>
        <begin position="1818"/>
        <end position="1838"/>
    </location>
</feature>
<feature type="coiled-coil region" evidence="4">
    <location>
        <begin position="789"/>
        <end position="957"/>
    </location>
</feature>
<gene>
    <name evidence="9" type="ORF">CTheo_8</name>
</gene>
<protein>
    <submittedName>
        <fullName evidence="9">Nucleoprotein TPR</fullName>
    </submittedName>
</protein>
<evidence type="ECO:0000256" key="2">
    <source>
        <dbReference type="ARBA" id="ARBA00023054"/>
    </source>
</evidence>
<feature type="region of interest" description="Disordered" evidence="5">
    <location>
        <begin position="1"/>
        <end position="36"/>
    </location>
</feature>
<dbReference type="InterPro" id="IPR012929">
    <property type="entry name" value="Nucleoprot-TPR/MLP1-2_dom"/>
</dbReference>
<dbReference type="InterPro" id="IPR057974">
    <property type="entry name" value="NUA/TPR/MLP1-2-like_dom"/>
</dbReference>
<evidence type="ECO:0000259" key="7">
    <source>
        <dbReference type="Pfam" id="PF25481"/>
    </source>
</evidence>
<dbReference type="PANTHER" id="PTHR18898">
    <property type="entry name" value="NUCLEOPROTEIN TPR-RELATED"/>
    <property type="match status" value="1"/>
</dbReference>
<feature type="domain" description="NUA/TPR/MLP1-2-like" evidence="8">
    <location>
        <begin position="529"/>
        <end position="627"/>
    </location>
</feature>
<dbReference type="InterPro" id="IPR057577">
    <property type="entry name" value="Nucleoprot-TPR/MLP1_dom"/>
</dbReference>
<keyword evidence="10" id="KW-1185">Reference proteome</keyword>
<comment type="subcellular location">
    <subcellularLocation>
        <location evidence="1">Nucleus</location>
    </subcellularLocation>
</comment>
<dbReference type="Pfam" id="PF25785">
    <property type="entry name" value="TPR"/>
    <property type="match status" value="1"/>
</dbReference>
<evidence type="ECO:0000313" key="9">
    <source>
        <dbReference type="EMBL" id="KAB5596371.1"/>
    </source>
</evidence>
<feature type="compositionally biased region" description="Basic and acidic residues" evidence="5">
    <location>
        <begin position="1651"/>
        <end position="1667"/>
    </location>
</feature>
<evidence type="ECO:0000259" key="6">
    <source>
        <dbReference type="Pfam" id="PF07926"/>
    </source>
</evidence>
<evidence type="ECO:0000256" key="1">
    <source>
        <dbReference type="ARBA" id="ARBA00004123"/>
    </source>
</evidence>
<organism evidence="9 10">
    <name type="scientific">Ceratobasidium theobromae</name>
    <dbReference type="NCBI Taxonomy" id="1582974"/>
    <lineage>
        <taxon>Eukaryota</taxon>
        <taxon>Fungi</taxon>
        <taxon>Dikarya</taxon>
        <taxon>Basidiomycota</taxon>
        <taxon>Agaricomycotina</taxon>
        <taxon>Agaricomycetes</taxon>
        <taxon>Cantharellales</taxon>
        <taxon>Ceratobasidiaceae</taxon>
        <taxon>Ceratobasidium</taxon>
    </lineage>
</organism>
<dbReference type="GO" id="GO:0017056">
    <property type="term" value="F:structural constituent of nuclear pore"/>
    <property type="evidence" value="ECO:0007669"/>
    <property type="project" value="TreeGrafter"/>
</dbReference>
<feature type="coiled-coil region" evidence="4">
    <location>
        <begin position="634"/>
        <end position="675"/>
    </location>
</feature>
<feature type="coiled-coil region" evidence="4">
    <location>
        <begin position="85"/>
        <end position="255"/>
    </location>
</feature>
<dbReference type="OrthoDB" id="343070at2759"/>
<dbReference type="Pfam" id="PF07926">
    <property type="entry name" value="TPR_MLP1_2"/>
    <property type="match status" value="1"/>
</dbReference>
<comment type="caution">
    <text evidence="9">The sequence shown here is derived from an EMBL/GenBank/DDBJ whole genome shotgun (WGS) entry which is preliminary data.</text>
</comment>
<feature type="region of interest" description="Disordered" evidence="5">
    <location>
        <begin position="676"/>
        <end position="702"/>
    </location>
</feature>
<evidence type="ECO:0000256" key="5">
    <source>
        <dbReference type="SAM" id="MobiDB-lite"/>
    </source>
</evidence>
<feature type="coiled-coil region" evidence="4">
    <location>
        <begin position="497"/>
        <end position="562"/>
    </location>
</feature>
<feature type="compositionally biased region" description="Basic residues" evidence="5">
    <location>
        <begin position="1"/>
        <end position="13"/>
    </location>
</feature>
<name>A0A5N5QXN8_9AGAM</name>
<feature type="domain" description="Nucleoprotein TPR/MLP1-2" evidence="6">
    <location>
        <begin position="1096"/>
        <end position="1219"/>
    </location>
</feature>
<evidence type="ECO:0000259" key="8">
    <source>
        <dbReference type="Pfam" id="PF25785"/>
    </source>
</evidence>